<reference evidence="2 3" key="1">
    <citation type="submission" date="2021-03" db="EMBL/GenBank/DDBJ databases">
        <authorList>
            <person name="So Y."/>
        </authorList>
    </citation>
    <scope>NUCLEOTIDE SEQUENCE [LARGE SCALE GENOMIC DNA]</scope>
    <source>
        <strain evidence="2 3">PWR1</strain>
    </source>
</reference>
<name>A0ABS4AYL2_9PROT</name>
<feature type="chain" id="PRO_5046659968" evidence="1">
    <location>
        <begin position="26"/>
        <end position="345"/>
    </location>
</feature>
<gene>
    <name evidence="2" type="ORF">J5Y09_21200</name>
</gene>
<dbReference type="EMBL" id="JAGIYZ010000029">
    <property type="protein sequence ID" value="MBP0466459.1"/>
    <property type="molecule type" value="Genomic_DNA"/>
</dbReference>
<sequence length="345" mass="34922">MPRSWPALVIALLLCLAALVQPARAETIAVTPPGGGACLLRAAPPGTQAREAAALAAEAEALRAMAARLLADAAVMRLGAAREGVPRFGDWAYGWVQSYVTSYRILARAASGLAQSIAEPGEGELVARLAEEMAEPLRAEFRTRVLAPVLATGGYADDLAHVGAVIDAAWEAALAASAARVARLPAAPAGAAPSHALHFAAAARPIGPVLQADATTDPMALIAEEGTDGSAAFLRSVRPLAARLGAVLVRISEVGSVVAAGGAFGFAMAGASGTMFGIAGGIGVAWGVDWLFNRVDAALNRTAFEAQALDAIARAERRLAAEASGIAAATLAARLAALGRMEACP</sequence>
<organism evidence="2 3">
    <name type="scientific">Roseomonas nitratireducens</name>
    <dbReference type="NCBI Taxonomy" id="2820810"/>
    <lineage>
        <taxon>Bacteria</taxon>
        <taxon>Pseudomonadati</taxon>
        <taxon>Pseudomonadota</taxon>
        <taxon>Alphaproteobacteria</taxon>
        <taxon>Acetobacterales</taxon>
        <taxon>Roseomonadaceae</taxon>
        <taxon>Roseomonas</taxon>
    </lineage>
</organism>
<keyword evidence="3" id="KW-1185">Reference proteome</keyword>
<keyword evidence="1" id="KW-0732">Signal</keyword>
<evidence type="ECO:0000313" key="2">
    <source>
        <dbReference type="EMBL" id="MBP0466459.1"/>
    </source>
</evidence>
<evidence type="ECO:0000313" key="3">
    <source>
        <dbReference type="Proteomes" id="UP000680815"/>
    </source>
</evidence>
<comment type="caution">
    <text evidence="2">The sequence shown here is derived from an EMBL/GenBank/DDBJ whole genome shotgun (WGS) entry which is preliminary data.</text>
</comment>
<feature type="signal peptide" evidence="1">
    <location>
        <begin position="1"/>
        <end position="25"/>
    </location>
</feature>
<proteinExistence type="predicted"/>
<protein>
    <submittedName>
        <fullName evidence="2">Uncharacterized protein</fullName>
    </submittedName>
</protein>
<dbReference type="Proteomes" id="UP000680815">
    <property type="component" value="Unassembled WGS sequence"/>
</dbReference>
<dbReference type="RefSeq" id="WP_209353858.1">
    <property type="nucleotide sequence ID" value="NZ_JAGIYZ010000029.1"/>
</dbReference>
<accession>A0ABS4AYL2</accession>
<evidence type="ECO:0000256" key="1">
    <source>
        <dbReference type="SAM" id="SignalP"/>
    </source>
</evidence>